<dbReference type="EnsemblMetazoa" id="XM_038209539.1">
    <property type="protein sequence ID" value="XP_038065467.1"/>
    <property type="gene ID" value="LOC119735685"/>
</dbReference>
<reference evidence="1" key="1">
    <citation type="submission" date="2022-11" db="UniProtKB">
        <authorList>
            <consortium name="EnsemblMetazoa"/>
        </authorList>
    </citation>
    <scope>IDENTIFICATION</scope>
</reference>
<dbReference type="InterPro" id="IPR011042">
    <property type="entry name" value="6-blade_b-propeller_TolB-like"/>
</dbReference>
<dbReference type="RefSeq" id="XP_038065467.1">
    <property type="nucleotide sequence ID" value="XM_038209539.1"/>
</dbReference>
<evidence type="ECO:0000313" key="1">
    <source>
        <dbReference type="EnsemblMetazoa" id="XP_038065467.1"/>
    </source>
</evidence>
<protein>
    <submittedName>
        <fullName evidence="1">Uncharacterized protein</fullName>
    </submittedName>
</protein>
<proteinExistence type="predicted"/>
<dbReference type="OrthoDB" id="6267506at2759"/>
<organism evidence="1 2">
    <name type="scientific">Patiria miniata</name>
    <name type="common">Bat star</name>
    <name type="synonym">Asterina miniata</name>
    <dbReference type="NCBI Taxonomy" id="46514"/>
    <lineage>
        <taxon>Eukaryota</taxon>
        <taxon>Metazoa</taxon>
        <taxon>Echinodermata</taxon>
        <taxon>Eleutherozoa</taxon>
        <taxon>Asterozoa</taxon>
        <taxon>Asteroidea</taxon>
        <taxon>Valvatacea</taxon>
        <taxon>Valvatida</taxon>
        <taxon>Asterinidae</taxon>
        <taxon>Patiria</taxon>
    </lineage>
</organism>
<dbReference type="AlphaFoldDB" id="A0A914ANZ8"/>
<evidence type="ECO:0000313" key="2">
    <source>
        <dbReference type="Proteomes" id="UP000887568"/>
    </source>
</evidence>
<dbReference type="Proteomes" id="UP000887568">
    <property type="component" value="Unplaced"/>
</dbReference>
<keyword evidence="2" id="KW-1185">Reference proteome</keyword>
<dbReference type="GeneID" id="119735685"/>
<sequence length="187" mass="20634">MVYHRDTTHKCDFHVVPEDQVGTADDSLYSVAIMPNGNIIAGLKKKVLVELDPRNGEILHTMPVKIKPFFLAVLSNGWIVISDNQQGLVEIVEVSNGNAVTVTRIQPTIDGKPVRYCKGVCSNSSGIYLAVNTDKYNTGHIHHYNCAGQFVSCVAQRLYSPQGMTFTADGQQLAVADRHSVKMYHTM</sequence>
<dbReference type="SUPFAM" id="SSF63829">
    <property type="entry name" value="Calcium-dependent phosphotriesterase"/>
    <property type="match status" value="1"/>
</dbReference>
<dbReference type="Gene3D" id="2.120.10.30">
    <property type="entry name" value="TolB, C-terminal domain"/>
    <property type="match status" value="1"/>
</dbReference>
<dbReference type="OMA" id="WIVISDE"/>
<accession>A0A914ANZ8</accession>
<name>A0A914ANZ8_PATMI</name>